<dbReference type="PANTHER" id="PTHR43408">
    <property type="entry name" value="FMN REDUCTASE (NADPH)"/>
    <property type="match status" value="1"/>
</dbReference>
<name>A0A8J3IVC2_9CHLR</name>
<evidence type="ECO:0000256" key="1">
    <source>
        <dbReference type="ARBA" id="ARBA00022630"/>
    </source>
</evidence>
<dbReference type="GO" id="GO:0016491">
    <property type="term" value="F:oxidoreductase activity"/>
    <property type="evidence" value="ECO:0007669"/>
    <property type="project" value="UniProtKB-KW"/>
</dbReference>
<protein>
    <submittedName>
        <fullName evidence="5">FMN reductase</fullName>
    </submittedName>
</protein>
<dbReference type="Pfam" id="PF03358">
    <property type="entry name" value="FMN_red"/>
    <property type="match status" value="1"/>
</dbReference>
<dbReference type="InterPro" id="IPR005025">
    <property type="entry name" value="FMN_Rdtase-like_dom"/>
</dbReference>
<sequence>MSFKLLAINGSLTPPPSRTRVILDVALEGARAYDASVETEVLELHDFALEFCDGRSPDDYNADTRRALALVEGADAYLVATPVYRASYTGALKNFFDLIPNDPQGADPLRGKVVGLLATGGSDHHYLVLEHQLRPLFGFFGAYTPTRAIYAAAKDFDAQKQVQGRIVEELKRLGQEVVIQARFLAEAPGLARSESLRIRR</sequence>
<evidence type="ECO:0000313" key="5">
    <source>
        <dbReference type="EMBL" id="GHO96871.1"/>
    </source>
</evidence>
<evidence type="ECO:0000256" key="3">
    <source>
        <dbReference type="ARBA" id="ARBA00023002"/>
    </source>
</evidence>
<proteinExistence type="predicted"/>
<feature type="domain" description="NADPH-dependent FMN reductase-like" evidence="4">
    <location>
        <begin position="4"/>
        <end position="155"/>
    </location>
</feature>
<dbReference type="SUPFAM" id="SSF52218">
    <property type="entry name" value="Flavoproteins"/>
    <property type="match status" value="1"/>
</dbReference>
<gene>
    <name evidence="5" type="ORF">KSF_069190</name>
</gene>
<dbReference type="InterPro" id="IPR029039">
    <property type="entry name" value="Flavoprotein-like_sf"/>
</dbReference>
<reference evidence="5" key="1">
    <citation type="submission" date="2020-10" db="EMBL/GenBank/DDBJ databases">
        <title>Taxonomic study of unclassified bacteria belonging to the class Ktedonobacteria.</title>
        <authorList>
            <person name="Yabe S."/>
            <person name="Wang C.M."/>
            <person name="Zheng Y."/>
            <person name="Sakai Y."/>
            <person name="Cavaletti L."/>
            <person name="Monciardini P."/>
            <person name="Donadio S."/>
        </authorList>
    </citation>
    <scope>NUCLEOTIDE SEQUENCE</scope>
    <source>
        <strain evidence="5">ID150040</strain>
    </source>
</reference>
<dbReference type="Gene3D" id="3.40.50.360">
    <property type="match status" value="1"/>
</dbReference>
<dbReference type="RefSeq" id="WP_220207464.1">
    <property type="nucleotide sequence ID" value="NZ_BNJK01000001.1"/>
</dbReference>
<dbReference type="EMBL" id="BNJK01000001">
    <property type="protein sequence ID" value="GHO96871.1"/>
    <property type="molecule type" value="Genomic_DNA"/>
</dbReference>
<evidence type="ECO:0000313" key="6">
    <source>
        <dbReference type="Proteomes" id="UP000597444"/>
    </source>
</evidence>
<keyword evidence="1" id="KW-0285">Flavoprotein</keyword>
<organism evidence="5 6">
    <name type="scientific">Reticulibacter mediterranei</name>
    <dbReference type="NCBI Taxonomy" id="2778369"/>
    <lineage>
        <taxon>Bacteria</taxon>
        <taxon>Bacillati</taxon>
        <taxon>Chloroflexota</taxon>
        <taxon>Ktedonobacteria</taxon>
        <taxon>Ktedonobacterales</taxon>
        <taxon>Reticulibacteraceae</taxon>
        <taxon>Reticulibacter</taxon>
    </lineage>
</organism>
<dbReference type="PANTHER" id="PTHR43408:SF2">
    <property type="entry name" value="FMN REDUCTASE (NADPH)"/>
    <property type="match status" value="1"/>
</dbReference>
<keyword evidence="6" id="KW-1185">Reference proteome</keyword>
<dbReference type="Proteomes" id="UP000597444">
    <property type="component" value="Unassembled WGS sequence"/>
</dbReference>
<accession>A0A8J3IVC2</accession>
<comment type="caution">
    <text evidence="5">The sequence shown here is derived from an EMBL/GenBank/DDBJ whole genome shotgun (WGS) entry which is preliminary data.</text>
</comment>
<dbReference type="InterPro" id="IPR051814">
    <property type="entry name" value="NAD(P)H-dep_FMN_reductase"/>
</dbReference>
<keyword evidence="2" id="KW-0288">FMN</keyword>
<evidence type="ECO:0000259" key="4">
    <source>
        <dbReference type="Pfam" id="PF03358"/>
    </source>
</evidence>
<evidence type="ECO:0000256" key="2">
    <source>
        <dbReference type="ARBA" id="ARBA00022643"/>
    </source>
</evidence>
<dbReference type="AlphaFoldDB" id="A0A8J3IVC2"/>
<keyword evidence="3" id="KW-0560">Oxidoreductase</keyword>